<dbReference type="SMART" id="SM00164">
    <property type="entry name" value="TBC"/>
    <property type="match status" value="1"/>
</dbReference>
<dbReference type="InterPro" id="IPR000195">
    <property type="entry name" value="Rab-GAP-TBC_dom"/>
</dbReference>
<feature type="region of interest" description="Disordered" evidence="1">
    <location>
        <begin position="538"/>
        <end position="561"/>
    </location>
</feature>
<dbReference type="AlphaFoldDB" id="A0A2S5BDD1"/>
<comment type="caution">
    <text evidence="4">The sequence shown here is derived from an EMBL/GenBank/DDBJ whole genome shotgun (WGS) entry which is preliminary data.</text>
</comment>
<reference evidence="4 5" key="1">
    <citation type="journal article" date="2018" name="Front. Microbiol.">
        <title>Prospects for Fungal Bioremediation of Acidic Radioactive Waste Sites: Characterization and Genome Sequence of Rhodotorula taiwanensis MD1149.</title>
        <authorList>
            <person name="Tkavc R."/>
            <person name="Matrosova V.Y."/>
            <person name="Grichenko O.E."/>
            <person name="Gostincar C."/>
            <person name="Volpe R.P."/>
            <person name="Klimenkova P."/>
            <person name="Gaidamakova E.K."/>
            <person name="Zhou C.E."/>
            <person name="Stewart B.J."/>
            <person name="Lyman M.G."/>
            <person name="Malfatti S.A."/>
            <person name="Rubinfeld B."/>
            <person name="Courtot M."/>
            <person name="Singh J."/>
            <person name="Dalgard C.L."/>
            <person name="Hamilton T."/>
            <person name="Frey K.G."/>
            <person name="Gunde-Cimerman N."/>
            <person name="Dugan L."/>
            <person name="Daly M.J."/>
        </authorList>
    </citation>
    <scope>NUCLEOTIDE SEQUENCE [LARGE SCALE GENOMIC DNA]</scope>
    <source>
        <strain evidence="4 5">MD1149</strain>
    </source>
</reference>
<keyword evidence="2" id="KW-0812">Transmembrane</keyword>
<evidence type="ECO:0000313" key="4">
    <source>
        <dbReference type="EMBL" id="POY74785.1"/>
    </source>
</evidence>
<dbReference type="GO" id="GO:0005096">
    <property type="term" value="F:GTPase activator activity"/>
    <property type="evidence" value="ECO:0007669"/>
    <property type="project" value="TreeGrafter"/>
</dbReference>
<protein>
    <recommendedName>
        <fullName evidence="3">Rab-GAP TBC domain-containing protein</fullName>
    </recommendedName>
</protein>
<feature type="compositionally biased region" description="Polar residues" evidence="1">
    <location>
        <begin position="937"/>
        <end position="953"/>
    </location>
</feature>
<evidence type="ECO:0000256" key="1">
    <source>
        <dbReference type="SAM" id="MobiDB-lite"/>
    </source>
</evidence>
<dbReference type="Gene3D" id="1.10.8.270">
    <property type="entry name" value="putative rabgap domain of human tbc1 domain family member 14 like domains"/>
    <property type="match status" value="1"/>
</dbReference>
<organism evidence="4 5">
    <name type="scientific">Rhodotorula taiwanensis</name>
    <dbReference type="NCBI Taxonomy" id="741276"/>
    <lineage>
        <taxon>Eukaryota</taxon>
        <taxon>Fungi</taxon>
        <taxon>Dikarya</taxon>
        <taxon>Basidiomycota</taxon>
        <taxon>Pucciniomycotina</taxon>
        <taxon>Microbotryomycetes</taxon>
        <taxon>Sporidiobolales</taxon>
        <taxon>Sporidiobolaceae</taxon>
        <taxon>Rhodotorula</taxon>
    </lineage>
</organism>
<evidence type="ECO:0000259" key="3">
    <source>
        <dbReference type="PROSITE" id="PS50086"/>
    </source>
</evidence>
<feature type="compositionally biased region" description="Acidic residues" evidence="1">
    <location>
        <begin position="546"/>
        <end position="559"/>
    </location>
</feature>
<feature type="region of interest" description="Disordered" evidence="1">
    <location>
        <begin position="667"/>
        <end position="1090"/>
    </location>
</feature>
<name>A0A2S5BDD1_9BASI</name>
<dbReference type="Pfam" id="PF00566">
    <property type="entry name" value="RabGAP-TBC"/>
    <property type="match status" value="1"/>
</dbReference>
<feature type="compositionally biased region" description="Polar residues" evidence="1">
    <location>
        <begin position="1052"/>
        <end position="1062"/>
    </location>
</feature>
<keyword evidence="2" id="KW-0472">Membrane</keyword>
<dbReference type="InterPro" id="IPR035969">
    <property type="entry name" value="Rab-GAP_TBC_sf"/>
</dbReference>
<dbReference type="Proteomes" id="UP000237144">
    <property type="component" value="Unassembled WGS sequence"/>
</dbReference>
<feature type="compositionally biased region" description="Polar residues" evidence="1">
    <location>
        <begin position="785"/>
        <end position="817"/>
    </location>
</feature>
<feature type="region of interest" description="Disordered" evidence="1">
    <location>
        <begin position="471"/>
        <end position="495"/>
    </location>
</feature>
<proteinExistence type="predicted"/>
<dbReference type="PROSITE" id="PS50086">
    <property type="entry name" value="TBC_RABGAP"/>
    <property type="match status" value="1"/>
</dbReference>
<feature type="compositionally biased region" description="Low complexity" evidence="1">
    <location>
        <begin position="748"/>
        <end position="757"/>
    </location>
</feature>
<gene>
    <name evidence="4" type="ORF">BMF94_2058</name>
</gene>
<evidence type="ECO:0000313" key="5">
    <source>
        <dbReference type="Proteomes" id="UP000237144"/>
    </source>
</evidence>
<dbReference type="PANTHER" id="PTHR22957:SF27">
    <property type="entry name" value="TBC1 DOMAIN FAMILY MEMBER 13"/>
    <property type="match status" value="1"/>
</dbReference>
<keyword evidence="5" id="KW-1185">Reference proteome</keyword>
<feature type="compositionally biased region" description="Low complexity" evidence="1">
    <location>
        <begin position="981"/>
        <end position="996"/>
    </location>
</feature>
<feature type="compositionally biased region" description="Acidic residues" evidence="1">
    <location>
        <begin position="1081"/>
        <end position="1090"/>
    </location>
</feature>
<keyword evidence="2" id="KW-1133">Transmembrane helix</keyword>
<feature type="compositionally biased region" description="Basic and acidic residues" evidence="1">
    <location>
        <begin position="1"/>
        <end position="10"/>
    </location>
</feature>
<dbReference type="OrthoDB" id="29853at2759"/>
<feature type="transmembrane region" description="Helical" evidence="2">
    <location>
        <begin position="201"/>
        <end position="228"/>
    </location>
</feature>
<dbReference type="Gene3D" id="1.10.472.80">
    <property type="entry name" value="Ypt/Rab-GAP domain of gyp1p, domain 3"/>
    <property type="match status" value="1"/>
</dbReference>
<dbReference type="SUPFAM" id="SSF47923">
    <property type="entry name" value="Ypt/Rab-GAP domain of gyp1p"/>
    <property type="match status" value="2"/>
</dbReference>
<evidence type="ECO:0000256" key="2">
    <source>
        <dbReference type="SAM" id="Phobius"/>
    </source>
</evidence>
<feature type="domain" description="Rab-GAP TBC" evidence="3">
    <location>
        <begin position="79"/>
        <end position="353"/>
    </location>
</feature>
<dbReference type="EMBL" id="PJQD01000021">
    <property type="protein sequence ID" value="POY74785.1"/>
    <property type="molecule type" value="Genomic_DNA"/>
</dbReference>
<feature type="region of interest" description="Disordered" evidence="1">
    <location>
        <begin position="1"/>
        <end position="53"/>
    </location>
</feature>
<dbReference type="GO" id="GO:0006886">
    <property type="term" value="P:intracellular protein transport"/>
    <property type="evidence" value="ECO:0007669"/>
    <property type="project" value="TreeGrafter"/>
</dbReference>
<dbReference type="STRING" id="741276.A0A2S5BDD1"/>
<accession>A0A2S5BDD1</accession>
<sequence>MQRHEERVQRFESLLRPFAATPEGERPSADNLSASHIGELPPGHGRGPRSAEAWRREELRKLCGEGESTGWKAPARVPDDPKHLRATAYRFLLNLDEPEVAAKQYRAFLDDVNSHLNSLPAPFAAGSADAPLAKEDKLLKEIEQDTERTFGALAWFGTEQDCDSDALWTRLDAVCSTAGNEEQVPSKRTRRSRRQILLRPLFLYAYLNPGVSFVQGMSYVAAVFFYVFSQPRPQAEPPCISGDPQLEAEASTFFALSALLAQLRDLFLPALDGLAPSADGQIPPVALTTSGIGSAINRFKALLLVIDSTAADALDRKGVDLSGLVVRWLTTLFANEFPLPDVVRIWDRVLSLYPLASEQQTAEALSPVLGHLIDLALAIIELERSKIITPFAKAPKILATLQDLQIEGEGIDRLLSEAWDIRERRLGRAKRQSVVLSTPTKTGAGFGRMFGWSPSSAKALPSSASDFEVDDRSSVAGSETSKPAGHRFGSLAFSSPRSSQADLAENVTVVEGKVLPPPPARLDQHVTIASLIEEEMRATEAKVEEPEYGIEDDDDEEGLNEGPALHRRVASGWGGLKASFSRFAASDTAAELSKRATNLQIAAVQSATTASTRLQTSDAAAAISRAQTNAAIKAQLLKDQLAESAPEQLAKLKDAAAGATGRLVASTDADRTGVHQPGSPREAPFVPPSMLGDRDVPPLGPPRGESADMGRTPSGGPKPLLLSGSARRAQNSSEDFGSERGGSAQYVRSPSSSPTQTRSDKLLSPDVAVPPLSRSPSRGAGGHGRSTSHWDTPTRTSASAFHLRSSSTAHSTPTSVLDDQDSPIVSRRLQDTASAIRRGGSASRLLEDESLSPAVTRSAGERQRWQLTDAPAASALELPPLELGFDPSSFGQGFDAPPAAVVSRPMLDDGLEEEPPFFPPSGPSEVTLPTTRPARGSSLSDQNGTSHAFSATGSAVPPRMSSLGSTSASEEAFSPGGADGPIGDAPLAAQPSLSRSKVVRRSVASRKRDSRSSATSGSIDLTGPEARRVASDFLTRSTSNASGHRRRASELANRTASSTQSQERPEFDEGDFLEAYGDAEVLADEASEPR</sequence>
<feature type="compositionally biased region" description="Low complexity" evidence="1">
    <location>
        <begin position="870"/>
        <end position="883"/>
    </location>
</feature>
<dbReference type="PANTHER" id="PTHR22957">
    <property type="entry name" value="TBC1 DOMAIN FAMILY MEMBER GTPASE-ACTIVATING PROTEIN"/>
    <property type="match status" value="1"/>
</dbReference>